<evidence type="ECO:0000256" key="2">
    <source>
        <dbReference type="ARBA" id="ARBA00022723"/>
    </source>
</evidence>
<keyword evidence="3" id="KW-0732">Signal</keyword>
<feature type="region of interest" description="Disordered" evidence="8">
    <location>
        <begin position="280"/>
        <end position="347"/>
    </location>
</feature>
<dbReference type="SUPFAM" id="SSF55166">
    <property type="entry name" value="Hedgehog/DD-peptidase"/>
    <property type="match status" value="1"/>
</dbReference>
<keyword evidence="1" id="KW-0645">Protease</keyword>
<evidence type="ECO:0000256" key="1">
    <source>
        <dbReference type="ARBA" id="ARBA00022670"/>
    </source>
</evidence>
<keyword evidence="5" id="KW-0378">Hydrolase</keyword>
<protein>
    <submittedName>
        <fullName evidence="9">Penicillin-insensitive murein endopeptidase</fullName>
    </submittedName>
</protein>
<dbReference type="GO" id="GO:0004252">
    <property type="term" value="F:serine-type endopeptidase activity"/>
    <property type="evidence" value="ECO:0007669"/>
    <property type="project" value="InterPro"/>
</dbReference>
<keyword evidence="6" id="KW-0862">Zinc</keyword>
<dbReference type="InterPro" id="IPR005073">
    <property type="entry name" value="Peptidase_M74"/>
</dbReference>
<sequence length="347" mass="36624">MHIPSPARAERANVRGIMRLLARIAAPLTLGLALVATGPRASEAAPGAKTAKTEPTKDKGKKDKVEPKKGAEKRPKGALSAGAPNKGRLYGGEKLASSKSVEVRGGGHAYGLPDLVRVLRRAAAKVSGKHKGSVLYVGDLSAKNGGALFGHNSHQSGRDADVGFYMVSEKGKHVNPHRFVAFGSDGRPRGGEVVRFDDERNWAFVEALLTDTKTDVRYLFVSAGLRTRLLKYAAKKNVSKELYTKAASVLMSPADADVHDDHFHVRIACPERMKSACVEESHVRGGGGGSAASATNAAGARSKDAKGEPAAKEEAGEAKEEKEAKEAAPPPPVATKAKKDEGGDKDR</sequence>
<organism evidence="9 10">
    <name type="scientific">Polyangium jinanense</name>
    <dbReference type="NCBI Taxonomy" id="2829994"/>
    <lineage>
        <taxon>Bacteria</taxon>
        <taxon>Pseudomonadati</taxon>
        <taxon>Myxococcota</taxon>
        <taxon>Polyangia</taxon>
        <taxon>Polyangiales</taxon>
        <taxon>Polyangiaceae</taxon>
        <taxon>Polyangium</taxon>
    </lineage>
</organism>
<feature type="region of interest" description="Disordered" evidence="8">
    <location>
        <begin position="40"/>
        <end position="91"/>
    </location>
</feature>
<dbReference type="GO" id="GO:0008237">
    <property type="term" value="F:metallopeptidase activity"/>
    <property type="evidence" value="ECO:0007669"/>
    <property type="project" value="UniProtKB-KW"/>
</dbReference>
<reference evidence="9 10" key="1">
    <citation type="submission" date="2021-04" db="EMBL/GenBank/DDBJ databases">
        <title>Genome analysis of Polyangium sp.</title>
        <authorList>
            <person name="Li Y."/>
            <person name="Wang J."/>
        </authorList>
    </citation>
    <scope>NUCLEOTIDE SEQUENCE [LARGE SCALE GENOMIC DNA]</scope>
    <source>
        <strain evidence="9 10">SDU14</strain>
    </source>
</reference>
<dbReference type="InterPro" id="IPR009045">
    <property type="entry name" value="Zn_M74/Hedgehog-like"/>
</dbReference>
<dbReference type="RefSeq" id="WP_272458251.1">
    <property type="nucleotide sequence ID" value="NZ_JAGTJJ010000002.1"/>
</dbReference>
<dbReference type="EMBL" id="JAGTJJ010000002">
    <property type="protein sequence ID" value="MDC3980006.1"/>
    <property type="molecule type" value="Genomic_DNA"/>
</dbReference>
<evidence type="ECO:0000256" key="5">
    <source>
        <dbReference type="ARBA" id="ARBA00022801"/>
    </source>
</evidence>
<keyword evidence="4" id="KW-0574">Periplasm</keyword>
<evidence type="ECO:0000256" key="7">
    <source>
        <dbReference type="ARBA" id="ARBA00023049"/>
    </source>
</evidence>
<keyword evidence="7" id="KW-0482">Metalloprotease</keyword>
<gene>
    <name evidence="9" type="ORF">KEG57_05805</name>
</gene>
<dbReference type="AlphaFoldDB" id="A0A9X3X216"/>
<dbReference type="Pfam" id="PF03411">
    <property type="entry name" value="Peptidase_M74"/>
    <property type="match status" value="1"/>
</dbReference>
<keyword evidence="2" id="KW-0479">Metal-binding</keyword>
<feature type="compositionally biased region" description="Low complexity" evidence="8">
    <location>
        <begin position="291"/>
        <end position="300"/>
    </location>
</feature>
<dbReference type="Gene3D" id="3.30.1380.10">
    <property type="match status" value="1"/>
</dbReference>
<keyword evidence="10" id="KW-1185">Reference proteome</keyword>
<accession>A0A9X3X216</accession>
<name>A0A9X3X216_9BACT</name>
<evidence type="ECO:0000313" key="10">
    <source>
        <dbReference type="Proteomes" id="UP001151081"/>
    </source>
</evidence>
<feature type="compositionally biased region" description="Basic and acidic residues" evidence="8">
    <location>
        <begin position="337"/>
        <end position="347"/>
    </location>
</feature>
<dbReference type="GO" id="GO:0030288">
    <property type="term" value="C:outer membrane-bounded periplasmic space"/>
    <property type="evidence" value="ECO:0007669"/>
    <property type="project" value="InterPro"/>
</dbReference>
<dbReference type="GO" id="GO:0046872">
    <property type="term" value="F:metal ion binding"/>
    <property type="evidence" value="ECO:0007669"/>
    <property type="project" value="UniProtKB-KW"/>
</dbReference>
<comment type="caution">
    <text evidence="9">The sequence shown here is derived from an EMBL/GenBank/DDBJ whole genome shotgun (WGS) entry which is preliminary data.</text>
</comment>
<evidence type="ECO:0000256" key="4">
    <source>
        <dbReference type="ARBA" id="ARBA00022764"/>
    </source>
</evidence>
<feature type="compositionally biased region" description="Basic and acidic residues" evidence="8">
    <location>
        <begin position="301"/>
        <end position="326"/>
    </location>
</feature>
<proteinExistence type="predicted"/>
<dbReference type="GO" id="GO:0006508">
    <property type="term" value="P:proteolysis"/>
    <property type="evidence" value="ECO:0007669"/>
    <property type="project" value="UniProtKB-KW"/>
</dbReference>
<evidence type="ECO:0000256" key="8">
    <source>
        <dbReference type="SAM" id="MobiDB-lite"/>
    </source>
</evidence>
<dbReference type="Proteomes" id="UP001151081">
    <property type="component" value="Unassembled WGS sequence"/>
</dbReference>
<evidence type="ECO:0000256" key="3">
    <source>
        <dbReference type="ARBA" id="ARBA00022729"/>
    </source>
</evidence>
<evidence type="ECO:0000256" key="6">
    <source>
        <dbReference type="ARBA" id="ARBA00022833"/>
    </source>
</evidence>
<evidence type="ECO:0000313" key="9">
    <source>
        <dbReference type="EMBL" id="MDC3980006.1"/>
    </source>
</evidence>
<feature type="compositionally biased region" description="Basic and acidic residues" evidence="8">
    <location>
        <begin position="51"/>
        <end position="75"/>
    </location>
</feature>